<dbReference type="EMBL" id="MFBA01000004">
    <property type="protein sequence ID" value="OGD86080.1"/>
    <property type="molecule type" value="Genomic_DNA"/>
</dbReference>
<evidence type="ECO:0000313" key="2">
    <source>
        <dbReference type="Proteomes" id="UP000177069"/>
    </source>
</evidence>
<name>A0A1F5G2J0_9BACT</name>
<dbReference type="AlphaFoldDB" id="A0A1F5G2J0"/>
<gene>
    <name evidence="1" type="ORF">A2696_02670</name>
</gene>
<sequence>MTERFRESLTEAIREGKSGQPVFVVIRQVGESVIGVTLTSEMAALGYAYQTHVSTENLSRAMIERYKELFSPATFSECDNVNGPALCAVHILPDEIDVLSAGNKEEIFGVLKGFAEEHAKVLEDLESN</sequence>
<proteinExistence type="predicted"/>
<dbReference type="Proteomes" id="UP000177069">
    <property type="component" value="Unassembled WGS sequence"/>
</dbReference>
<organism evidence="1 2">
    <name type="scientific">Candidatus Curtissbacteria bacterium RIFCSPHIGHO2_01_FULL_41_13</name>
    <dbReference type="NCBI Taxonomy" id="1797745"/>
    <lineage>
        <taxon>Bacteria</taxon>
        <taxon>Candidatus Curtissiibacteriota</taxon>
    </lineage>
</organism>
<reference evidence="1 2" key="1">
    <citation type="journal article" date="2016" name="Nat. Commun.">
        <title>Thousands of microbial genomes shed light on interconnected biogeochemical processes in an aquifer system.</title>
        <authorList>
            <person name="Anantharaman K."/>
            <person name="Brown C.T."/>
            <person name="Hug L.A."/>
            <person name="Sharon I."/>
            <person name="Castelle C.J."/>
            <person name="Probst A.J."/>
            <person name="Thomas B.C."/>
            <person name="Singh A."/>
            <person name="Wilkins M.J."/>
            <person name="Karaoz U."/>
            <person name="Brodie E.L."/>
            <person name="Williams K.H."/>
            <person name="Hubbard S.S."/>
            <person name="Banfield J.F."/>
        </authorList>
    </citation>
    <scope>NUCLEOTIDE SEQUENCE [LARGE SCALE GENOMIC DNA]</scope>
</reference>
<evidence type="ECO:0000313" key="1">
    <source>
        <dbReference type="EMBL" id="OGD86080.1"/>
    </source>
</evidence>
<accession>A0A1F5G2J0</accession>
<protein>
    <submittedName>
        <fullName evidence="1">Uncharacterized protein</fullName>
    </submittedName>
</protein>
<comment type="caution">
    <text evidence="1">The sequence shown here is derived from an EMBL/GenBank/DDBJ whole genome shotgun (WGS) entry which is preliminary data.</text>
</comment>